<dbReference type="Proteomes" id="UP000665043">
    <property type="component" value="Chromosome"/>
</dbReference>
<feature type="transmembrane region" description="Helical" evidence="1">
    <location>
        <begin position="12"/>
        <end position="45"/>
    </location>
</feature>
<dbReference type="InterPro" id="IPR024425">
    <property type="entry name" value="LiaF-like_C"/>
</dbReference>
<evidence type="ECO:0000313" key="4">
    <source>
        <dbReference type="Proteomes" id="UP000665043"/>
    </source>
</evidence>
<evidence type="ECO:0000256" key="1">
    <source>
        <dbReference type="SAM" id="Phobius"/>
    </source>
</evidence>
<name>A0ABX7W1G7_9BACI</name>
<sequence length="241" mass="27940">MFNRRNTDFIDMILLLTTVIFVFELLFDGSRLLFFLFLYGAAIYYGRKRIDKSWGRLVFWAGLLGLIIIILNTVAFKFFLLTIVAYVVLKWYHSKKQPVYYQPQFGEDASARGTIQRPAMFTNKWFGRQKTSSGAYEWQDINIQTGIGDSIIDMNNTVLPKGESVILIRNLFGNIEIQVPYEVEITISHSALFGSAEILDYKEKQMWNKVIHMETENYQHAKQKVKIVTSILAGKIEVKRV</sequence>
<dbReference type="InterPro" id="IPR047793">
    <property type="entry name" value="LiaF_C"/>
</dbReference>
<feature type="domain" description="Cell wall-active antibiotics response LiaF-like C-terminal" evidence="2">
    <location>
        <begin position="125"/>
        <end position="238"/>
    </location>
</feature>
<evidence type="ECO:0000313" key="3">
    <source>
        <dbReference type="EMBL" id="QTN00978.1"/>
    </source>
</evidence>
<feature type="transmembrane region" description="Helical" evidence="1">
    <location>
        <begin position="57"/>
        <end position="89"/>
    </location>
</feature>
<keyword evidence="1" id="KW-0472">Membrane</keyword>
<gene>
    <name evidence="3" type="ORF">ERJ70_17810</name>
</gene>
<dbReference type="PIRSF" id="PIRSF031509">
    <property type="entry name" value="Cell_wall_LiaF/YvqF"/>
    <property type="match status" value="1"/>
</dbReference>
<keyword evidence="4" id="KW-1185">Reference proteome</keyword>
<dbReference type="Pfam" id="PF09922">
    <property type="entry name" value="LiaF-like_C"/>
    <property type="match status" value="1"/>
</dbReference>
<evidence type="ECO:0000259" key="2">
    <source>
        <dbReference type="Pfam" id="PF09922"/>
    </source>
</evidence>
<keyword evidence="1" id="KW-1133">Transmembrane helix</keyword>
<organism evidence="3 4">
    <name type="scientific">Sediminibacillus dalangtanensis</name>
    <dbReference type="NCBI Taxonomy" id="2729421"/>
    <lineage>
        <taxon>Bacteria</taxon>
        <taxon>Bacillati</taxon>
        <taxon>Bacillota</taxon>
        <taxon>Bacilli</taxon>
        <taxon>Bacillales</taxon>
        <taxon>Bacillaceae</taxon>
        <taxon>Sediminibacillus</taxon>
    </lineage>
</organism>
<keyword evidence="1" id="KW-0812">Transmembrane</keyword>
<dbReference type="EMBL" id="CP046956">
    <property type="protein sequence ID" value="QTN00978.1"/>
    <property type="molecule type" value="Genomic_DNA"/>
</dbReference>
<protein>
    <submittedName>
        <fullName evidence="3">Cell wall-active antibiotics response protein</fullName>
    </submittedName>
</protein>
<dbReference type="InterPro" id="IPR016975">
    <property type="entry name" value="Cell_wall_LiaF"/>
</dbReference>
<reference evidence="3 4" key="1">
    <citation type="submission" date="2019-12" db="EMBL/GenBank/DDBJ databases">
        <title>The whole genome sequencing of a strain isolated from a Mars analog, Dalangtan Playa.</title>
        <authorList>
            <person name="Huang T."/>
        </authorList>
    </citation>
    <scope>NUCLEOTIDE SEQUENCE [LARGE SCALE GENOMIC DNA]</scope>
    <source>
        <strain evidence="3 4">DP4-553-S</strain>
    </source>
</reference>
<dbReference type="NCBIfam" id="NF040535">
    <property type="entry name" value="LiaF_C_term"/>
    <property type="match status" value="1"/>
</dbReference>
<dbReference type="RefSeq" id="WP_209366099.1">
    <property type="nucleotide sequence ID" value="NZ_CP046956.1"/>
</dbReference>
<accession>A0ABX7W1G7</accession>
<proteinExistence type="predicted"/>